<sequence length="91" mass="9644">MTVGTHQQAKKPRERGNFDYGLALAGRKFMPNVVEMRMKHPETLEPGPEGLGGLAMLAISAAAIGLSARGLPTEFAEEPVARYVGALPLGV</sequence>
<dbReference type="Proteomes" id="UP001152049">
    <property type="component" value="Unassembled WGS sequence"/>
</dbReference>
<accession>A0A9W8S558</accession>
<dbReference type="AlphaFoldDB" id="A0A9W8S558"/>
<evidence type="ECO:0000313" key="1">
    <source>
        <dbReference type="EMBL" id="KAJ4265420.1"/>
    </source>
</evidence>
<comment type="caution">
    <text evidence="1">The sequence shown here is derived from an EMBL/GenBank/DDBJ whole genome shotgun (WGS) entry which is preliminary data.</text>
</comment>
<dbReference type="EMBL" id="JAOQAZ010000006">
    <property type="protein sequence ID" value="KAJ4265420.1"/>
    <property type="molecule type" value="Genomic_DNA"/>
</dbReference>
<evidence type="ECO:0000313" key="2">
    <source>
        <dbReference type="Proteomes" id="UP001152049"/>
    </source>
</evidence>
<protein>
    <submittedName>
        <fullName evidence="1">Uncharacterized protein</fullName>
    </submittedName>
</protein>
<organism evidence="1 2">
    <name type="scientific">Fusarium torreyae</name>
    <dbReference type="NCBI Taxonomy" id="1237075"/>
    <lineage>
        <taxon>Eukaryota</taxon>
        <taxon>Fungi</taxon>
        <taxon>Dikarya</taxon>
        <taxon>Ascomycota</taxon>
        <taxon>Pezizomycotina</taxon>
        <taxon>Sordariomycetes</taxon>
        <taxon>Hypocreomycetidae</taxon>
        <taxon>Hypocreales</taxon>
        <taxon>Nectriaceae</taxon>
        <taxon>Fusarium</taxon>
    </lineage>
</organism>
<name>A0A9W8S558_9HYPO</name>
<gene>
    <name evidence="1" type="ORF">NW762_004708</name>
</gene>
<reference evidence="1" key="1">
    <citation type="submission" date="2022-09" db="EMBL/GenBank/DDBJ databases">
        <title>Fusarium specimens isolated from Avocado Roots.</title>
        <authorList>
            <person name="Stajich J."/>
            <person name="Roper C."/>
            <person name="Heimlech-Rivalta G."/>
        </authorList>
    </citation>
    <scope>NUCLEOTIDE SEQUENCE</scope>
    <source>
        <strain evidence="1">CF00136</strain>
    </source>
</reference>
<proteinExistence type="predicted"/>
<keyword evidence="2" id="KW-1185">Reference proteome</keyword>